<protein>
    <submittedName>
        <fullName evidence="2">Uncharacterized protein</fullName>
    </submittedName>
</protein>
<keyword evidence="3" id="KW-1185">Reference proteome</keyword>
<proteinExistence type="predicted"/>
<gene>
    <name evidence="2" type="ORF">PsYK624_022870</name>
</gene>
<name>A0A9P3G170_9APHY</name>
<feature type="region of interest" description="Disordered" evidence="1">
    <location>
        <begin position="14"/>
        <end position="54"/>
    </location>
</feature>
<dbReference type="EMBL" id="BPQB01000003">
    <property type="protein sequence ID" value="GJE86207.1"/>
    <property type="molecule type" value="Genomic_DNA"/>
</dbReference>
<evidence type="ECO:0000256" key="1">
    <source>
        <dbReference type="SAM" id="MobiDB-lite"/>
    </source>
</evidence>
<dbReference type="Proteomes" id="UP000703269">
    <property type="component" value="Unassembled WGS sequence"/>
</dbReference>
<comment type="caution">
    <text evidence="2">The sequence shown here is derived from an EMBL/GenBank/DDBJ whole genome shotgun (WGS) entry which is preliminary data.</text>
</comment>
<organism evidence="2 3">
    <name type="scientific">Phanerochaete sordida</name>
    <dbReference type="NCBI Taxonomy" id="48140"/>
    <lineage>
        <taxon>Eukaryota</taxon>
        <taxon>Fungi</taxon>
        <taxon>Dikarya</taxon>
        <taxon>Basidiomycota</taxon>
        <taxon>Agaricomycotina</taxon>
        <taxon>Agaricomycetes</taxon>
        <taxon>Polyporales</taxon>
        <taxon>Phanerochaetaceae</taxon>
        <taxon>Phanerochaete</taxon>
    </lineage>
</organism>
<dbReference type="AlphaFoldDB" id="A0A9P3G170"/>
<reference evidence="2 3" key="1">
    <citation type="submission" date="2021-08" db="EMBL/GenBank/DDBJ databases">
        <title>Draft Genome Sequence of Phanerochaete sordida strain YK-624.</title>
        <authorList>
            <person name="Mori T."/>
            <person name="Dohra H."/>
            <person name="Suzuki T."/>
            <person name="Kawagishi H."/>
            <person name="Hirai H."/>
        </authorList>
    </citation>
    <scope>NUCLEOTIDE SEQUENCE [LARGE SCALE GENOMIC DNA]</scope>
    <source>
        <strain evidence="2 3">YK-624</strain>
    </source>
</reference>
<evidence type="ECO:0000313" key="3">
    <source>
        <dbReference type="Proteomes" id="UP000703269"/>
    </source>
</evidence>
<evidence type="ECO:0000313" key="2">
    <source>
        <dbReference type="EMBL" id="GJE86207.1"/>
    </source>
</evidence>
<feature type="compositionally biased region" description="Low complexity" evidence="1">
    <location>
        <begin position="32"/>
        <end position="43"/>
    </location>
</feature>
<accession>A0A9P3G170</accession>
<sequence>MTCYNFKEAVGYAPDHCLPSSDSDTPRPVRGTAHPPTASAAASNRVRGEPPSLTCSPRLWTTGCGRMKESSVKA</sequence>